<keyword evidence="1" id="KW-0472">Membrane</keyword>
<feature type="transmembrane region" description="Helical" evidence="1">
    <location>
        <begin position="90"/>
        <end position="110"/>
    </location>
</feature>
<accession>A0ABW4L391</accession>
<feature type="domain" description="SGNH" evidence="3">
    <location>
        <begin position="449"/>
        <end position="667"/>
    </location>
</feature>
<feature type="transmembrane region" description="Helical" evidence="1">
    <location>
        <begin position="209"/>
        <end position="232"/>
    </location>
</feature>
<comment type="caution">
    <text evidence="4">The sequence shown here is derived from an EMBL/GenBank/DDBJ whole genome shotgun (WGS) entry which is preliminary data.</text>
</comment>
<dbReference type="EMBL" id="JBHUEE010000002">
    <property type="protein sequence ID" value="MFD1717337.1"/>
    <property type="molecule type" value="Genomic_DNA"/>
</dbReference>
<keyword evidence="5" id="KW-1185">Reference proteome</keyword>
<dbReference type="RefSeq" id="WP_388003370.1">
    <property type="nucleotide sequence ID" value="NZ_JBHUEE010000002.1"/>
</dbReference>
<gene>
    <name evidence="4" type="ORF">ACFSE6_05800</name>
</gene>
<evidence type="ECO:0000313" key="5">
    <source>
        <dbReference type="Proteomes" id="UP001597277"/>
    </source>
</evidence>
<keyword evidence="1" id="KW-0812">Transmembrane</keyword>
<keyword evidence="1" id="KW-1133">Transmembrane helix</keyword>
<feature type="transmembrane region" description="Helical" evidence="1">
    <location>
        <begin position="266"/>
        <end position="287"/>
    </location>
</feature>
<keyword evidence="4" id="KW-0012">Acyltransferase</keyword>
<dbReference type="EC" id="2.3.1.-" evidence="4"/>
<evidence type="ECO:0000256" key="1">
    <source>
        <dbReference type="SAM" id="Phobius"/>
    </source>
</evidence>
<dbReference type="InterPro" id="IPR043968">
    <property type="entry name" value="SGNH"/>
</dbReference>
<feature type="transmembrane region" description="Helical" evidence="1">
    <location>
        <begin position="299"/>
        <end position="320"/>
    </location>
</feature>
<sequence length="681" mass="73730">MVASGSAQAERTGSRSGRTGFRSDVQGLRAVAVLLVLVYHAGISAVGGGYVGVDVFFVISGFLITSHIVREVGKHGRLDLVAFYSRRVRRILPAALVVLAASTAVAYLVVPPVDRDRLLQDATATALYVPNMLFGAQDTDYLASDEPSIFQHYWSLGVEEQFYLFWPILLATVLIALGRRRWAVVGAVGALAAASFVTCLVVMSYSESWAFFLLPTRAWEFAVGGLVAILLARGVRLPDRLAAPLAWFGLIGVVAAGFVLSDSTTFPGVATLLPVLGTAAVIAGGEAPRSPAWLLERAPMQFIGAISYSLYLVHWPLVLIPQAASEAPLPPVAAPALSVLAVPVAYLCYRFVEEPFRRRPARARPGHRRTVAVGVAASVLFGLTSATSAAAVSRMPIDAGEDAPAYQAQPEPAGTPFVPANLVPDLRSARDDNPEIYDNGCVRHEGDVDGAGCQEGEDGAPTVTLFGDSHAANWHPALQQLARDGTIRLDVSAKGACSSVAPPDEDQQTRPCEQWRQNVVDRLAEDPPDVIVLANFASFHSEEAGAEDRRQWWRDGLEHALEVLPQESRIVVMADNPHLPAVPASCLSRHVEEAERCAVTREDGLDRQTRAAERTFAAAHERVDRIDVTPYLCNEELCPVVLDDRLAYRDTHHLTRTFSESLEPVIRDKFERIVGNLEPPT</sequence>
<dbReference type="GO" id="GO:0016746">
    <property type="term" value="F:acyltransferase activity"/>
    <property type="evidence" value="ECO:0007669"/>
    <property type="project" value="UniProtKB-KW"/>
</dbReference>
<dbReference type="InterPro" id="IPR002656">
    <property type="entry name" value="Acyl_transf_3_dom"/>
</dbReference>
<feature type="transmembrane region" description="Helical" evidence="1">
    <location>
        <begin position="161"/>
        <end position="177"/>
    </location>
</feature>
<reference evidence="5" key="1">
    <citation type="journal article" date="2019" name="Int. J. Syst. Evol. Microbiol.">
        <title>The Global Catalogue of Microorganisms (GCM) 10K type strain sequencing project: providing services to taxonomists for standard genome sequencing and annotation.</title>
        <authorList>
            <consortium name="The Broad Institute Genomics Platform"/>
            <consortium name="The Broad Institute Genome Sequencing Center for Infectious Disease"/>
            <person name="Wu L."/>
            <person name="Ma J."/>
        </authorList>
    </citation>
    <scope>NUCLEOTIDE SEQUENCE [LARGE SCALE GENOMIC DNA]</scope>
    <source>
        <strain evidence="5">JCM 17130</strain>
    </source>
</reference>
<dbReference type="Pfam" id="PF19040">
    <property type="entry name" value="SGNH"/>
    <property type="match status" value="1"/>
</dbReference>
<dbReference type="PANTHER" id="PTHR23028:SF53">
    <property type="entry name" value="ACYL_TRANSF_3 DOMAIN-CONTAINING PROTEIN"/>
    <property type="match status" value="1"/>
</dbReference>
<name>A0ABW4L391_9MICO</name>
<feature type="transmembrane region" description="Helical" evidence="1">
    <location>
        <begin position="49"/>
        <end position="69"/>
    </location>
</feature>
<organism evidence="4 5">
    <name type="scientific">Georgenia deserti</name>
    <dbReference type="NCBI Taxonomy" id="2093781"/>
    <lineage>
        <taxon>Bacteria</taxon>
        <taxon>Bacillati</taxon>
        <taxon>Actinomycetota</taxon>
        <taxon>Actinomycetes</taxon>
        <taxon>Micrococcales</taxon>
        <taxon>Bogoriellaceae</taxon>
        <taxon>Georgenia</taxon>
    </lineage>
</organism>
<evidence type="ECO:0000259" key="3">
    <source>
        <dbReference type="Pfam" id="PF19040"/>
    </source>
</evidence>
<feature type="transmembrane region" description="Helical" evidence="1">
    <location>
        <begin position="184"/>
        <end position="203"/>
    </location>
</feature>
<evidence type="ECO:0000313" key="4">
    <source>
        <dbReference type="EMBL" id="MFD1717337.1"/>
    </source>
</evidence>
<feature type="transmembrane region" description="Helical" evidence="1">
    <location>
        <begin position="332"/>
        <end position="349"/>
    </location>
</feature>
<proteinExistence type="predicted"/>
<protein>
    <submittedName>
        <fullName evidence="4">Acyltransferase family protein</fullName>
        <ecNumber evidence="4">2.3.1.-</ecNumber>
    </submittedName>
</protein>
<keyword evidence="4" id="KW-0808">Transferase</keyword>
<evidence type="ECO:0000259" key="2">
    <source>
        <dbReference type="Pfam" id="PF01757"/>
    </source>
</evidence>
<feature type="transmembrane region" description="Helical" evidence="1">
    <location>
        <begin position="25"/>
        <end position="43"/>
    </location>
</feature>
<dbReference type="InterPro" id="IPR050879">
    <property type="entry name" value="Acyltransferase_3"/>
</dbReference>
<dbReference type="Pfam" id="PF01757">
    <property type="entry name" value="Acyl_transf_3"/>
    <property type="match status" value="1"/>
</dbReference>
<feature type="transmembrane region" description="Helical" evidence="1">
    <location>
        <begin position="241"/>
        <end position="260"/>
    </location>
</feature>
<dbReference type="Proteomes" id="UP001597277">
    <property type="component" value="Unassembled WGS sequence"/>
</dbReference>
<feature type="domain" description="Acyltransferase 3" evidence="2">
    <location>
        <begin position="25"/>
        <end position="350"/>
    </location>
</feature>
<feature type="transmembrane region" description="Helical" evidence="1">
    <location>
        <begin position="370"/>
        <end position="392"/>
    </location>
</feature>
<dbReference type="PANTHER" id="PTHR23028">
    <property type="entry name" value="ACETYLTRANSFERASE"/>
    <property type="match status" value="1"/>
</dbReference>